<dbReference type="EMBL" id="UINC01056620">
    <property type="protein sequence ID" value="SVB76860.1"/>
    <property type="molecule type" value="Genomic_DNA"/>
</dbReference>
<gene>
    <name evidence="1" type="ORF">METZ01_LOCUS229714</name>
</gene>
<reference evidence="1" key="1">
    <citation type="submission" date="2018-05" db="EMBL/GenBank/DDBJ databases">
        <authorList>
            <person name="Lanie J.A."/>
            <person name="Ng W.-L."/>
            <person name="Kazmierczak K.M."/>
            <person name="Andrzejewski T.M."/>
            <person name="Davidsen T.M."/>
            <person name="Wayne K.J."/>
            <person name="Tettelin H."/>
            <person name="Glass J.I."/>
            <person name="Rusch D."/>
            <person name="Podicherti R."/>
            <person name="Tsui H.-C.T."/>
            <person name="Winkler M.E."/>
        </authorList>
    </citation>
    <scope>NUCLEOTIDE SEQUENCE</scope>
</reference>
<organism evidence="1">
    <name type="scientific">marine metagenome</name>
    <dbReference type="NCBI Taxonomy" id="408172"/>
    <lineage>
        <taxon>unclassified sequences</taxon>
        <taxon>metagenomes</taxon>
        <taxon>ecological metagenomes</taxon>
    </lineage>
</organism>
<sequence>VRDALVFGCLVAYLQFAVLEMNGYGVAVGYIAGNQ</sequence>
<accession>A0A382GNZ9</accession>
<name>A0A382GNZ9_9ZZZZ</name>
<protein>
    <submittedName>
        <fullName evidence="1">Uncharacterized protein</fullName>
    </submittedName>
</protein>
<feature type="non-terminal residue" evidence="1">
    <location>
        <position position="1"/>
    </location>
</feature>
<dbReference type="AlphaFoldDB" id="A0A382GNZ9"/>
<proteinExistence type="predicted"/>
<evidence type="ECO:0000313" key="1">
    <source>
        <dbReference type="EMBL" id="SVB76860.1"/>
    </source>
</evidence>
<feature type="non-terminal residue" evidence="1">
    <location>
        <position position="35"/>
    </location>
</feature>